<keyword evidence="1" id="KW-0472">Membrane</keyword>
<dbReference type="AlphaFoldDB" id="A0A3R9FTV9"/>
<dbReference type="OrthoDB" id="2867787at2"/>
<feature type="transmembrane region" description="Helical" evidence="1">
    <location>
        <begin position="6"/>
        <end position="26"/>
    </location>
</feature>
<organism evidence="2 3">
    <name type="scientific">Mesobacillus subterraneus</name>
    <dbReference type="NCBI Taxonomy" id="285983"/>
    <lineage>
        <taxon>Bacteria</taxon>
        <taxon>Bacillati</taxon>
        <taxon>Bacillota</taxon>
        <taxon>Bacilli</taxon>
        <taxon>Bacillales</taxon>
        <taxon>Bacillaceae</taxon>
        <taxon>Mesobacillus</taxon>
    </lineage>
</organism>
<accession>A0A3R9FTV9</accession>
<dbReference type="EMBL" id="RSFW01000021">
    <property type="protein sequence ID" value="RSD24991.1"/>
    <property type="molecule type" value="Genomic_DNA"/>
</dbReference>
<evidence type="ECO:0000256" key="1">
    <source>
        <dbReference type="SAM" id="Phobius"/>
    </source>
</evidence>
<dbReference type="Proteomes" id="UP000279911">
    <property type="component" value="Unassembled WGS sequence"/>
</dbReference>
<keyword evidence="1" id="KW-0812">Transmembrane</keyword>
<evidence type="ECO:0000313" key="2">
    <source>
        <dbReference type="EMBL" id="RSD24991.1"/>
    </source>
</evidence>
<dbReference type="RefSeq" id="WP_125481524.1">
    <property type="nucleotide sequence ID" value="NZ_RSFW01000021.1"/>
</dbReference>
<name>A0A3R9FTV9_9BACI</name>
<evidence type="ECO:0000313" key="3">
    <source>
        <dbReference type="Proteomes" id="UP000279911"/>
    </source>
</evidence>
<sequence length="126" mass="14538">MSRIKVILSIVLMLVVLCTLTIYWAYHHKIISGSYDTLTISAMTGEEMAIIEDENEITRIVMEINESPRTFKYNTGLTYDYLPHGILTFENENEKLQISILMNNGNTITKYLQIHTDFNFGKDPNN</sequence>
<reference evidence="3" key="1">
    <citation type="submission" date="2018-12" db="EMBL/GenBank/DDBJ databases">
        <title>Bacillus chawlae sp. nov., Bacillus glennii sp. nov., and Bacillus saganii sp. nov. Isolated from the Vehicle Assembly Building at Kennedy Space Center where the Viking Spacecraft were Assembled.</title>
        <authorList>
            <person name="Seuylemezian A."/>
            <person name="Vaishampayan P."/>
        </authorList>
    </citation>
    <scope>NUCLEOTIDE SEQUENCE [LARGE SCALE GENOMIC DNA]</scope>
    <source>
        <strain evidence="3">DSM 13966</strain>
    </source>
</reference>
<protein>
    <submittedName>
        <fullName evidence="2">Uncharacterized protein</fullName>
    </submittedName>
</protein>
<comment type="caution">
    <text evidence="2">The sequence shown here is derived from an EMBL/GenBank/DDBJ whole genome shotgun (WGS) entry which is preliminary data.</text>
</comment>
<gene>
    <name evidence="2" type="ORF">EJA10_18555</name>
</gene>
<keyword evidence="1" id="KW-1133">Transmembrane helix</keyword>
<proteinExistence type="predicted"/>